<dbReference type="GO" id="GO:0008237">
    <property type="term" value="F:metallopeptidase activity"/>
    <property type="evidence" value="ECO:0007669"/>
    <property type="project" value="UniProtKB-KW"/>
</dbReference>
<dbReference type="Proteomes" id="UP000031549">
    <property type="component" value="Unassembled WGS sequence"/>
</dbReference>
<evidence type="ECO:0000256" key="2">
    <source>
        <dbReference type="ARBA" id="ARBA00022723"/>
    </source>
</evidence>
<comment type="caution">
    <text evidence="7">The sequence shown here is derived from an EMBL/GenBank/DDBJ whole genome shotgun (WGS) entry which is preliminary data.</text>
</comment>
<evidence type="ECO:0000313" key="7">
    <source>
        <dbReference type="EMBL" id="NEU71727.1"/>
    </source>
</evidence>
<keyword evidence="8" id="KW-1185">Reference proteome</keyword>
<dbReference type="RefSeq" id="WP_039744536.1">
    <property type="nucleotide sequence ID" value="NZ_JTCM02000005.1"/>
</dbReference>
<dbReference type="GO" id="GO:0046872">
    <property type="term" value="F:metal ion binding"/>
    <property type="evidence" value="ECO:0007669"/>
    <property type="project" value="UniProtKB-KW"/>
</dbReference>
<evidence type="ECO:0000256" key="5">
    <source>
        <dbReference type="ARBA" id="ARBA00023049"/>
    </source>
</evidence>
<evidence type="ECO:0000256" key="1">
    <source>
        <dbReference type="ARBA" id="ARBA00022670"/>
    </source>
</evidence>
<dbReference type="InterPro" id="IPR028090">
    <property type="entry name" value="JAB_dom_prok"/>
</dbReference>
<evidence type="ECO:0000313" key="8">
    <source>
        <dbReference type="Proteomes" id="UP000031549"/>
    </source>
</evidence>
<feature type="domain" description="JAB" evidence="6">
    <location>
        <begin position="84"/>
        <end position="163"/>
    </location>
</feature>
<evidence type="ECO:0000256" key="4">
    <source>
        <dbReference type="ARBA" id="ARBA00022833"/>
    </source>
</evidence>
<dbReference type="GO" id="GO:0006508">
    <property type="term" value="P:proteolysis"/>
    <property type="evidence" value="ECO:0007669"/>
    <property type="project" value="UniProtKB-KW"/>
</dbReference>
<sequence length="198" mass="22544">MNPFIDYHLATSNNLPAYSQKLQEYWLASNGLFVRSHRRELEVCLQIAQTQVAGLQPIEPYFRLTVPKVKSQIITDIINTATINQEQEILFYLGVANNQWWFHTPLQTASSTQVASLESSLSQTYTEALVEIHSHGNLVAYPSSTDNEEERGKFRVFAIIGTLDATPTIYTRIGLYNHFFPIDPNLIFELPSHIICLN</sequence>
<evidence type="ECO:0000259" key="6">
    <source>
        <dbReference type="Pfam" id="PF14464"/>
    </source>
</evidence>
<name>A0A846H1U7_9CYAN</name>
<accession>A0A846H1U7</accession>
<dbReference type="AlphaFoldDB" id="A0A846H1U7"/>
<reference evidence="7 8" key="1">
    <citation type="journal article" date="2015" name="Genome Announc.">
        <title>Draft Genome Sequence of Cyanobacterium Hassallia byssoidea Strain VB512170, Isolated from Monuments in India.</title>
        <authorList>
            <person name="Singh D."/>
            <person name="Chandrababunaidu M.M."/>
            <person name="Panda A."/>
            <person name="Sen D."/>
            <person name="Bhattacharyya S."/>
            <person name="Adhikary S.P."/>
            <person name="Tripathy S."/>
        </authorList>
    </citation>
    <scope>NUCLEOTIDE SEQUENCE [LARGE SCALE GENOMIC DNA]</scope>
    <source>
        <strain evidence="7 8">VB512170</strain>
    </source>
</reference>
<keyword evidence="2" id="KW-0479">Metal-binding</keyword>
<dbReference type="EMBL" id="JTCM02000005">
    <property type="protein sequence ID" value="NEU71727.1"/>
    <property type="molecule type" value="Genomic_DNA"/>
</dbReference>
<evidence type="ECO:0000256" key="3">
    <source>
        <dbReference type="ARBA" id="ARBA00022801"/>
    </source>
</evidence>
<keyword evidence="3" id="KW-0378">Hydrolase</keyword>
<keyword evidence="1" id="KW-0645">Protease</keyword>
<proteinExistence type="predicted"/>
<dbReference type="SUPFAM" id="SSF102712">
    <property type="entry name" value="JAB1/MPN domain"/>
    <property type="match status" value="1"/>
</dbReference>
<protein>
    <recommendedName>
        <fullName evidence="6">JAB domain-containing protein</fullName>
    </recommendedName>
</protein>
<organism evidence="7 8">
    <name type="scientific">Hassallia byssoidea VB512170</name>
    <dbReference type="NCBI Taxonomy" id="1304833"/>
    <lineage>
        <taxon>Bacteria</taxon>
        <taxon>Bacillati</taxon>
        <taxon>Cyanobacteriota</taxon>
        <taxon>Cyanophyceae</taxon>
        <taxon>Nostocales</taxon>
        <taxon>Tolypothrichaceae</taxon>
        <taxon>Hassallia</taxon>
    </lineage>
</organism>
<dbReference type="Pfam" id="PF14464">
    <property type="entry name" value="Prok-JAB"/>
    <property type="match status" value="1"/>
</dbReference>
<gene>
    <name evidence="7" type="ORF">PI95_003780</name>
</gene>
<keyword evidence="4" id="KW-0862">Zinc</keyword>
<keyword evidence="5" id="KW-0482">Metalloprotease</keyword>